<dbReference type="GO" id="GO:0004523">
    <property type="term" value="F:RNA-DNA hybrid ribonuclease activity"/>
    <property type="evidence" value="ECO:0007669"/>
    <property type="project" value="InterPro"/>
</dbReference>
<dbReference type="PROSITE" id="PS50994">
    <property type="entry name" value="INTEGRASE"/>
    <property type="match status" value="1"/>
</dbReference>
<keyword evidence="3" id="KW-0540">Nuclease</keyword>
<dbReference type="Pfam" id="PF00078">
    <property type="entry name" value="RVT_1"/>
    <property type="match status" value="1"/>
</dbReference>
<dbReference type="SUPFAM" id="SSF56672">
    <property type="entry name" value="DNA/RNA polymerases"/>
    <property type="match status" value="1"/>
</dbReference>
<proteinExistence type="predicted"/>
<accession>A0A2N9EXB3</accession>
<evidence type="ECO:0000256" key="3">
    <source>
        <dbReference type="ARBA" id="ARBA00022722"/>
    </source>
</evidence>
<evidence type="ECO:0000256" key="2">
    <source>
        <dbReference type="ARBA" id="ARBA00022695"/>
    </source>
</evidence>
<dbReference type="Pfam" id="PF17917">
    <property type="entry name" value="RT_RNaseH"/>
    <property type="match status" value="1"/>
</dbReference>
<dbReference type="InterPro" id="IPR002156">
    <property type="entry name" value="RNaseH_domain"/>
</dbReference>
<dbReference type="PANTHER" id="PTHR48475:SF1">
    <property type="entry name" value="RNASE H TYPE-1 DOMAIN-CONTAINING PROTEIN"/>
    <property type="match status" value="1"/>
</dbReference>
<evidence type="ECO:0000256" key="6">
    <source>
        <dbReference type="ARBA" id="ARBA00022918"/>
    </source>
</evidence>
<dbReference type="GO" id="GO:0015074">
    <property type="term" value="P:DNA integration"/>
    <property type="evidence" value="ECO:0007669"/>
    <property type="project" value="InterPro"/>
</dbReference>
<evidence type="ECO:0000256" key="7">
    <source>
        <dbReference type="SAM" id="MobiDB-lite"/>
    </source>
</evidence>
<dbReference type="InterPro" id="IPR012337">
    <property type="entry name" value="RNaseH-like_sf"/>
</dbReference>
<organism evidence="9">
    <name type="scientific">Fagus sylvatica</name>
    <name type="common">Beechnut</name>
    <dbReference type="NCBI Taxonomy" id="28930"/>
    <lineage>
        <taxon>Eukaryota</taxon>
        <taxon>Viridiplantae</taxon>
        <taxon>Streptophyta</taxon>
        <taxon>Embryophyta</taxon>
        <taxon>Tracheophyta</taxon>
        <taxon>Spermatophyta</taxon>
        <taxon>Magnoliopsida</taxon>
        <taxon>eudicotyledons</taxon>
        <taxon>Gunneridae</taxon>
        <taxon>Pentapetalae</taxon>
        <taxon>rosids</taxon>
        <taxon>fabids</taxon>
        <taxon>Fagales</taxon>
        <taxon>Fagaceae</taxon>
        <taxon>Fagus</taxon>
    </lineage>
</organism>
<dbReference type="EMBL" id="OIVN01000391">
    <property type="protein sequence ID" value="SPC79478.1"/>
    <property type="molecule type" value="Genomic_DNA"/>
</dbReference>
<sequence>MALGSRGAEAIFVCFSGEDSGQTGEAAGEPRVARCSRSRHLSNAPGLARQLAANWKDSAREGGCSGEKAQNLRLIFPCFLSVFARVFDLAPDVGFRRTWYRWKACATLSCKVLVLWETELGTERYGPANRGRQGVSGRSEGIFPVRIPARSGKVLTIREFHTVHECVFFPTCLGLRINSLDVAPDVGFRRSWCRRKAYDTYFLKVQALRRGELGSARYDLANGGRWNVPYSTGSSSDRDFGLTGGALDDLGVARLDPSRVRNGLVNPWSNLVSPGQTWSTLVKLDQTSGNVSRTFFLGLFDVASPRRIRLAWFELSRFTCRHPEKIPGTEAHFVEAALYDDLAFTGEPSIVRPCGTPLPAWEDIKDDPEVDLRELLERKKKRKEREVEHGSPPQCAESTLMSSEEVTVDQTKSTVMSSEEVTVDHAWSTVMNSQEVAVDQTESTVMNSEEAMVEQAESMTMKEKKSTTAEPNITAKEELEVINLSSDRNVSKPISISMSLSIEERKCLIDLLHEYKDVFAWDYDEMPGIDPRLVAHSLNMELADTASTVVVKHRTGQKKNGQIRCSVDFRNLNKACPKDEFPLPNMDLLINLAVGHAMFFFMDGFSGYNQIRMSTKDVEKTAFHTPIGNFYYTVMPFGLRNAGATYQRTMTAMFHDMMHKEIEDYVDDIVVKSKKREDHLGILRKVFDRCRLYKLKMNPLKCAFGMSARKFLGFLVHNRGINVDLAKAFAIATMKAPTSHKELKSFLGRLSYIRRFIPGLAAVTSHIRTSNEERIPGRPLRLYLASNSEAIGVLVAQEDENGTKKPIYYVSCALRDAKTRYSGAERACLALIYASQREDSSSISHEVPGGMGEALLADLVDSTWTLKFDGSSTSNSSGAGIVLIREDGETIAKSFKLDFSCSNNASEYEAYITGLAIAHEMGIKHLWVIGDSNLIICQTKGEFSLKEPSLALYRALAQKLEEKFDTFEISHTIRCENRYAVALATLGSQVSFKGSKVDVTIDKRSMPITDLLKEKFKEQNLDAEDWRTPIKAKLMSPEGVADLKVLKDYVLIAGGLYRRLPGGVLARCVNLQEAAKKLTEVHERSCEFRDGNMATPWPFHTWGLDLIGPINPPSGGYIWILVATEYFSKWVEAIPLRKATGAVVANFIREHIITRFGIPKKIISDNGTPFINKNVREVLEHYRIKHRRSTPYYPQGNRQAEATNRMLLRILSKMVFDYGKGWSSHLVDTLWAYRGSTKTATGFTPFSLVYGTNAISPIELLVPSPRILHGMDLEADANICAEARVADLESLEEARELAQVRSLRYHQKLTSAYEKTL</sequence>
<dbReference type="InterPro" id="IPR000477">
    <property type="entry name" value="RT_dom"/>
</dbReference>
<dbReference type="GO" id="GO:0003964">
    <property type="term" value="F:RNA-directed DNA polymerase activity"/>
    <property type="evidence" value="ECO:0007669"/>
    <property type="project" value="UniProtKB-KW"/>
</dbReference>
<dbReference type="CDD" id="cd01647">
    <property type="entry name" value="RT_LTR"/>
    <property type="match status" value="1"/>
</dbReference>
<feature type="region of interest" description="Disordered" evidence="7">
    <location>
        <begin position="380"/>
        <end position="405"/>
    </location>
</feature>
<dbReference type="PANTHER" id="PTHR48475">
    <property type="entry name" value="RIBONUCLEASE H"/>
    <property type="match status" value="1"/>
</dbReference>
<reference evidence="9" key="1">
    <citation type="submission" date="2018-02" db="EMBL/GenBank/DDBJ databases">
        <authorList>
            <person name="Cohen D.B."/>
            <person name="Kent A.D."/>
        </authorList>
    </citation>
    <scope>NUCLEOTIDE SEQUENCE</scope>
</reference>
<dbReference type="InterPro" id="IPR001584">
    <property type="entry name" value="Integrase_cat-core"/>
</dbReference>
<dbReference type="InterPro" id="IPR036397">
    <property type="entry name" value="RNaseH_sf"/>
</dbReference>
<dbReference type="SUPFAM" id="SSF53098">
    <property type="entry name" value="Ribonuclease H-like"/>
    <property type="match status" value="2"/>
</dbReference>
<keyword evidence="1" id="KW-0808">Transferase</keyword>
<keyword evidence="4" id="KW-0255">Endonuclease</keyword>
<keyword evidence="2" id="KW-0548">Nucleotidyltransferase</keyword>
<dbReference type="Pfam" id="PF13456">
    <property type="entry name" value="RVT_3"/>
    <property type="match status" value="1"/>
</dbReference>
<evidence type="ECO:0000256" key="1">
    <source>
        <dbReference type="ARBA" id="ARBA00022679"/>
    </source>
</evidence>
<dbReference type="Gene3D" id="3.30.70.270">
    <property type="match status" value="2"/>
</dbReference>
<dbReference type="GO" id="GO:0003676">
    <property type="term" value="F:nucleic acid binding"/>
    <property type="evidence" value="ECO:0007669"/>
    <property type="project" value="InterPro"/>
</dbReference>
<dbReference type="Pfam" id="PF00665">
    <property type="entry name" value="rve"/>
    <property type="match status" value="1"/>
</dbReference>
<evidence type="ECO:0000256" key="4">
    <source>
        <dbReference type="ARBA" id="ARBA00022759"/>
    </source>
</evidence>
<evidence type="ECO:0000256" key="5">
    <source>
        <dbReference type="ARBA" id="ARBA00022801"/>
    </source>
</evidence>
<gene>
    <name evidence="9" type="ORF">FSB_LOCUS7360</name>
</gene>
<dbReference type="InterPro" id="IPR043128">
    <property type="entry name" value="Rev_trsase/Diguanyl_cyclase"/>
</dbReference>
<protein>
    <recommendedName>
        <fullName evidence="8">Integrase catalytic domain-containing protein</fullName>
    </recommendedName>
</protein>
<keyword evidence="5" id="KW-0378">Hydrolase</keyword>
<dbReference type="InterPro" id="IPR043502">
    <property type="entry name" value="DNA/RNA_pol_sf"/>
</dbReference>
<feature type="domain" description="Integrase catalytic" evidence="8">
    <location>
        <begin position="1094"/>
        <end position="1253"/>
    </location>
</feature>
<dbReference type="Gene3D" id="3.10.10.10">
    <property type="entry name" value="HIV Type 1 Reverse Transcriptase, subunit A, domain 1"/>
    <property type="match status" value="1"/>
</dbReference>
<dbReference type="InterPro" id="IPR041373">
    <property type="entry name" value="RT_RNaseH"/>
</dbReference>
<dbReference type="Gene3D" id="3.30.420.10">
    <property type="entry name" value="Ribonuclease H-like superfamily/Ribonuclease H"/>
    <property type="match status" value="2"/>
</dbReference>
<name>A0A2N9EXB3_FAGSY</name>
<keyword evidence="6" id="KW-0695">RNA-directed DNA polymerase</keyword>
<evidence type="ECO:0000259" key="8">
    <source>
        <dbReference type="PROSITE" id="PS50994"/>
    </source>
</evidence>
<dbReference type="CDD" id="cd09279">
    <property type="entry name" value="RNase_HI_like"/>
    <property type="match status" value="1"/>
</dbReference>
<feature type="compositionally biased region" description="Polar residues" evidence="7">
    <location>
        <begin position="396"/>
        <end position="405"/>
    </location>
</feature>
<evidence type="ECO:0000313" key="9">
    <source>
        <dbReference type="EMBL" id="SPC79478.1"/>
    </source>
</evidence>